<gene>
    <name evidence="9" type="ORF">BIW11_10591</name>
</gene>
<evidence type="ECO:0000259" key="8">
    <source>
        <dbReference type="Pfam" id="PF04101"/>
    </source>
</evidence>
<dbReference type="InterPro" id="IPR007235">
    <property type="entry name" value="Glyco_trans_28_C"/>
</dbReference>
<organism evidence="9 10">
    <name type="scientific">Tropilaelaps mercedesae</name>
    <dbReference type="NCBI Taxonomy" id="418985"/>
    <lineage>
        <taxon>Eukaryota</taxon>
        <taxon>Metazoa</taxon>
        <taxon>Ecdysozoa</taxon>
        <taxon>Arthropoda</taxon>
        <taxon>Chelicerata</taxon>
        <taxon>Arachnida</taxon>
        <taxon>Acari</taxon>
        <taxon>Parasitiformes</taxon>
        <taxon>Mesostigmata</taxon>
        <taxon>Gamasina</taxon>
        <taxon>Dermanyssoidea</taxon>
        <taxon>Laelapidae</taxon>
        <taxon>Tropilaelaps</taxon>
    </lineage>
</organism>
<dbReference type="SUPFAM" id="SSF53756">
    <property type="entry name" value="UDP-Glycosyltransferase/glycogen phosphorylase"/>
    <property type="match status" value="1"/>
</dbReference>
<keyword evidence="5" id="KW-0328">Glycosyltransferase</keyword>
<keyword evidence="10" id="KW-1185">Reference proteome</keyword>
<dbReference type="Gene3D" id="3.40.50.2000">
    <property type="entry name" value="Glycogen Phosphorylase B"/>
    <property type="match status" value="1"/>
</dbReference>
<evidence type="ECO:0000313" key="9">
    <source>
        <dbReference type="EMBL" id="OQR72090.1"/>
    </source>
</evidence>
<dbReference type="InParanoid" id="A0A1V9XEX0"/>
<evidence type="ECO:0000256" key="2">
    <source>
        <dbReference type="ARBA" id="ARBA00006962"/>
    </source>
</evidence>
<evidence type="ECO:0000256" key="6">
    <source>
        <dbReference type="ARBA" id="ARBA00022679"/>
    </source>
</evidence>
<reference evidence="9 10" key="1">
    <citation type="journal article" date="2017" name="Gigascience">
        <title>Draft genome of the honey bee ectoparasitic mite, Tropilaelaps mercedesae, is shaped by the parasitic life history.</title>
        <authorList>
            <person name="Dong X."/>
            <person name="Armstrong S.D."/>
            <person name="Xia D."/>
            <person name="Makepeace B.L."/>
            <person name="Darby A.C."/>
            <person name="Kadowaki T."/>
        </authorList>
    </citation>
    <scope>NUCLEOTIDE SEQUENCE [LARGE SCALE GENOMIC DNA]</scope>
    <source>
        <strain evidence="9">Wuxi-XJTLU</strain>
    </source>
</reference>
<comment type="similarity">
    <text evidence="2">Belongs to the glycosyltransferase 28 family.</text>
</comment>
<proteinExistence type="inferred from homology"/>
<dbReference type="FunCoup" id="A0A1V9XEX0">
    <property type="interactions" value="637"/>
</dbReference>
<evidence type="ECO:0000256" key="4">
    <source>
        <dbReference type="ARBA" id="ARBA00017468"/>
    </source>
</evidence>
<dbReference type="InterPro" id="IPR039042">
    <property type="entry name" value="Alg13-like"/>
</dbReference>
<dbReference type="Pfam" id="PF04101">
    <property type="entry name" value="Glyco_tran_28_C"/>
    <property type="match status" value="1"/>
</dbReference>
<evidence type="ECO:0000256" key="1">
    <source>
        <dbReference type="ARBA" id="ARBA00004240"/>
    </source>
</evidence>
<dbReference type="EC" id="2.4.1.141" evidence="3"/>
<accession>A0A1V9XEX0</accession>
<dbReference type="GO" id="GO:0004577">
    <property type="term" value="F:N-acetylglucosaminyldiphosphodolichol N-acetylglucosaminyltransferase activity"/>
    <property type="evidence" value="ECO:0007669"/>
    <property type="project" value="UniProtKB-EC"/>
</dbReference>
<comment type="caution">
    <text evidence="9">The sequence shown here is derived from an EMBL/GenBank/DDBJ whole genome shotgun (WGS) entry which is preliminary data.</text>
</comment>
<dbReference type="GO" id="GO:0005783">
    <property type="term" value="C:endoplasmic reticulum"/>
    <property type="evidence" value="ECO:0007669"/>
    <property type="project" value="UniProtKB-SubCell"/>
</dbReference>
<dbReference type="Proteomes" id="UP000192247">
    <property type="component" value="Unassembled WGS sequence"/>
</dbReference>
<dbReference type="GO" id="GO:0006488">
    <property type="term" value="P:dolichol-linked oligosaccharide biosynthetic process"/>
    <property type="evidence" value="ECO:0007669"/>
    <property type="project" value="InterPro"/>
</dbReference>
<dbReference type="OrthoDB" id="20273at2759"/>
<dbReference type="EMBL" id="MNPL01012518">
    <property type="protein sequence ID" value="OQR72090.1"/>
    <property type="molecule type" value="Genomic_DNA"/>
</dbReference>
<keyword evidence="6 9" id="KW-0808">Transferase</keyword>
<feature type="domain" description="Glycosyl transferase family 28 C-terminal" evidence="8">
    <location>
        <begin position="7"/>
        <end position="147"/>
    </location>
</feature>
<dbReference type="PANTHER" id="PTHR12867">
    <property type="entry name" value="GLYCOSYL TRANSFERASE-RELATED"/>
    <property type="match status" value="1"/>
</dbReference>
<protein>
    <recommendedName>
        <fullName evidence="4">UDP-N-acetylglucosamine transferase subunit ALG13</fullName>
        <ecNumber evidence="3">2.4.1.141</ecNumber>
    </recommendedName>
</protein>
<evidence type="ECO:0000256" key="5">
    <source>
        <dbReference type="ARBA" id="ARBA00022676"/>
    </source>
</evidence>
<keyword evidence="7" id="KW-0256">Endoplasmic reticulum</keyword>
<dbReference type="STRING" id="418985.A0A1V9XEX0"/>
<evidence type="ECO:0000313" key="10">
    <source>
        <dbReference type="Proteomes" id="UP000192247"/>
    </source>
</evidence>
<name>A0A1V9XEX0_9ACAR</name>
<dbReference type="PANTHER" id="PTHR12867:SF6">
    <property type="entry name" value="N-ACETYLGLUCOSAMINYLDIPHOSPHODOLICHOL N-ACETYLGLUCOSAMINYLTRANSFERASE"/>
    <property type="match status" value="1"/>
</dbReference>
<evidence type="ECO:0000256" key="7">
    <source>
        <dbReference type="ARBA" id="ARBA00022824"/>
    </source>
</evidence>
<evidence type="ECO:0000256" key="3">
    <source>
        <dbReference type="ARBA" id="ARBA00012614"/>
    </source>
</evidence>
<comment type="subcellular location">
    <subcellularLocation>
        <location evidence="1">Endoplasmic reticulum</location>
    </subcellularLocation>
</comment>
<sequence>MSRKAKTAFVTVGTTKFDELVAEVTKKETLDLLQQVGYENIIVQFGSGVIPKVRRPGLLCFDYKSDISKEMKAADLIISHGGAGSILEAVRCRNAKVIVVSNDTLLENHQIELAKSMHDGGHLLCTNIEGLQEAITRILDEVFVPFPDQDTTKFPELLNNILGWK</sequence>
<dbReference type="AlphaFoldDB" id="A0A1V9XEX0"/>